<feature type="domain" description="DUF397" evidence="2">
    <location>
        <begin position="11"/>
        <end position="64"/>
    </location>
</feature>
<dbReference type="EMBL" id="AOPZ01000284">
    <property type="protein sequence ID" value="EPH41756.1"/>
    <property type="molecule type" value="Genomic_DNA"/>
</dbReference>
<comment type="caution">
    <text evidence="3">The sequence shown here is derived from an EMBL/GenBank/DDBJ whole genome shotgun (WGS) entry which is preliminary data.</text>
</comment>
<evidence type="ECO:0000259" key="2">
    <source>
        <dbReference type="Pfam" id="PF04149"/>
    </source>
</evidence>
<gene>
    <name evidence="3" type="ORF">STRAU_5180</name>
</gene>
<organism evidence="3 4">
    <name type="scientific">Streptomyces aurantiacus JA 4570</name>
    <dbReference type="NCBI Taxonomy" id="1286094"/>
    <lineage>
        <taxon>Bacteria</taxon>
        <taxon>Bacillati</taxon>
        <taxon>Actinomycetota</taxon>
        <taxon>Actinomycetes</taxon>
        <taxon>Kitasatosporales</taxon>
        <taxon>Streptomycetaceae</taxon>
        <taxon>Streptomyces</taxon>
        <taxon>Streptomyces aurantiacus group</taxon>
    </lineage>
</organism>
<dbReference type="InterPro" id="IPR007278">
    <property type="entry name" value="DUF397"/>
</dbReference>
<dbReference type="OrthoDB" id="3436866at2"/>
<dbReference type="PATRIC" id="fig|1286094.4.peg.5119"/>
<reference evidence="3 4" key="1">
    <citation type="submission" date="2013-02" db="EMBL/GenBank/DDBJ databases">
        <title>Draft Genome Sequence of Streptomyces aurantiacus, Which Produces Setomimycin.</title>
        <authorList>
            <person name="Gruening B.A."/>
            <person name="Praeg A."/>
            <person name="Erxleben A."/>
            <person name="Guenther S."/>
            <person name="Mueller M."/>
        </authorList>
    </citation>
    <scope>NUCLEOTIDE SEQUENCE [LARGE SCALE GENOMIC DNA]</scope>
    <source>
        <strain evidence="3 4">JA 4570</strain>
    </source>
</reference>
<protein>
    <recommendedName>
        <fullName evidence="2">DUF397 domain-containing protein</fullName>
    </recommendedName>
</protein>
<sequence length="90" mass="9725">MADSPHPEPLTWARAAPDDEEGPGPWIELAFGPDDTVHLRTTDAPDHVVTTTRTKWEAFVLGARAGEFDHFVEALDGGPPSDSKQSVTSD</sequence>
<evidence type="ECO:0000313" key="4">
    <source>
        <dbReference type="Proteomes" id="UP000014629"/>
    </source>
</evidence>
<feature type="region of interest" description="Disordered" evidence="1">
    <location>
        <begin position="1"/>
        <end position="25"/>
    </location>
</feature>
<keyword evidence="4" id="KW-1185">Reference proteome</keyword>
<dbReference type="Proteomes" id="UP000014629">
    <property type="component" value="Unassembled WGS sequence"/>
</dbReference>
<dbReference type="RefSeq" id="WP_016643304.1">
    <property type="nucleotide sequence ID" value="NZ_AOPZ01000284.1"/>
</dbReference>
<dbReference type="Pfam" id="PF04149">
    <property type="entry name" value="DUF397"/>
    <property type="match status" value="1"/>
</dbReference>
<evidence type="ECO:0000313" key="3">
    <source>
        <dbReference type="EMBL" id="EPH41756.1"/>
    </source>
</evidence>
<accession>S3ZDJ5</accession>
<proteinExistence type="predicted"/>
<evidence type="ECO:0000256" key="1">
    <source>
        <dbReference type="SAM" id="MobiDB-lite"/>
    </source>
</evidence>
<dbReference type="AlphaFoldDB" id="S3ZDJ5"/>
<name>S3ZDJ5_9ACTN</name>